<evidence type="ECO:0000256" key="2">
    <source>
        <dbReference type="ARBA" id="ARBA00012483"/>
    </source>
</evidence>
<dbReference type="GO" id="GO:0016567">
    <property type="term" value="P:protein ubiquitination"/>
    <property type="evidence" value="ECO:0007669"/>
    <property type="project" value="TreeGrafter"/>
</dbReference>
<reference evidence="10" key="5">
    <citation type="journal article" date="2021" name="G3 (Bethesda)">
        <title>Aegilops tauschii genome assembly Aet v5.0 features greater sequence contiguity and improved annotation.</title>
        <authorList>
            <person name="Wang L."/>
            <person name="Zhu T."/>
            <person name="Rodriguez J.C."/>
            <person name="Deal K.R."/>
            <person name="Dubcovsky J."/>
            <person name="McGuire P.E."/>
            <person name="Lux T."/>
            <person name="Spannagl M."/>
            <person name="Mayer K.F.X."/>
            <person name="Baldrich P."/>
            <person name="Meyers B.C."/>
            <person name="Huo N."/>
            <person name="Gu Y.Q."/>
            <person name="Zhou H."/>
            <person name="Devos K.M."/>
            <person name="Bennetzen J.L."/>
            <person name="Unver T."/>
            <person name="Budak H."/>
            <person name="Gulick P.J."/>
            <person name="Galiba G."/>
            <person name="Kalapos B."/>
            <person name="Nelson D.R."/>
            <person name="Li P."/>
            <person name="You F.M."/>
            <person name="Luo M.C."/>
            <person name="Dvorak J."/>
        </authorList>
    </citation>
    <scope>NUCLEOTIDE SEQUENCE [LARGE SCALE GENOMIC DNA]</scope>
    <source>
        <strain evidence="10">cv. AL8/78</strain>
    </source>
</reference>
<dbReference type="GO" id="GO:0061630">
    <property type="term" value="F:ubiquitin protein ligase activity"/>
    <property type="evidence" value="ECO:0007669"/>
    <property type="project" value="UniProtKB-EC"/>
</dbReference>
<evidence type="ECO:0000256" key="3">
    <source>
        <dbReference type="ARBA" id="ARBA00022679"/>
    </source>
</evidence>
<protein>
    <recommendedName>
        <fullName evidence="2">RING-type E3 ubiquitin transferase</fullName>
        <ecNumber evidence="2">2.3.2.27</ecNumber>
    </recommendedName>
</protein>
<dbReference type="SUPFAM" id="SSF57850">
    <property type="entry name" value="RING/U-box"/>
    <property type="match status" value="1"/>
</dbReference>
<reference evidence="11" key="1">
    <citation type="journal article" date="2014" name="Science">
        <title>Ancient hybridizations among the ancestral genomes of bread wheat.</title>
        <authorList>
            <consortium name="International Wheat Genome Sequencing Consortium,"/>
            <person name="Marcussen T."/>
            <person name="Sandve S.R."/>
            <person name="Heier L."/>
            <person name="Spannagl M."/>
            <person name="Pfeifer M."/>
            <person name="Jakobsen K.S."/>
            <person name="Wulff B.B."/>
            <person name="Steuernagel B."/>
            <person name="Mayer K.F."/>
            <person name="Olsen O.A."/>
        </authorList>
    </citation>
    <scope>NUCLEOTIDE SEQUENCE [LARGE SCALE GENOMIC DNA]</scope>
    <source>
        <strain evidence="11">cv. AL8/78</strain>
    </source>
</reference>
<evidence type="ECO:0000256" key="4">
    <source>
        <dbReference type="ARBA" id="ARBA00022723"/>
    </source>
</evidence>
<dbReference type="AlphaFoldDB" id="A0A453RJV0"/>
<dbReference type="InterPro" id="IPR001841">
    <property type="entry name" value="Znf_RING"/>
</dbReference>
<keyword evidence="11" id="KW-1185">Reference proteome</keyword>
<accession>A0A453RJV0</accession>
<name>A0A453RJV0_AEGTS</name>
<keyword evidence="7" id="KW-0862">Zinc</keyword>
<reference evidence="10" key="4">
    <citation type="submission" date="2019-03" db="UniProtKB">
        <authorList>
            <consortium name="EnsemblPlants"/>
        </authorList>
    </citation>
    <scope>IDENTIFICATION</scope>
</reference>
<dbReference type="EC" id="2.3.2.27" evidence="2"/>
<feature type="domain" description="RING-type" evidence="9">
    <location>
        <begin position="228"/>
        <end position="269"/>
    </location>
</feature>
<dbReference type="InterPro" id="IPR013083">
    <property type="entry name" value="Znf_RING/FYVE/PHD"/>
</dbReference>
<keyword evidence="6" id="KW-0833">Ubl conjugation pathway</keyword>
<keyword evidence="4" id="KW-0479">Metal-binding</keyword>
<sequence>SISSSDTPLQGAIFSVPSGAPMASPYLLHRLTADEIFQTLEASSSTSSSCYDAFVPVFRPDPSASSLSVSAADRVRSQFLSVERDLFHDALVAPRNDDLGFPEENDEEEEASIRWDCFQLDEEEEPDLPLEASVPAEEFDWEEVAFASGPLVENPEPDWEMLGDMPPNAPAGANEGFVYTSDREAYEVLVAVGDGLFLTNKPPAARSAVKALPSAIVAAGEEGEGEECSVCKDGVVAGERVKMMPCSHRYHEECILPWLEVRNSCPLCRFELPTDNPKYENWKAGQAMAA</sequence>
<evidence type="ECO:0000259" key="9">
    <source>
        <dbReference type="PROSITE" id="PS50089"/>
    </source>
</evidence>
<dbReference type="EnsemblPlants" id="AET7Gv20607800.1">
    <property type="protein sequence ID" value="AET7Gv20607800.1"/>
    <property type="gene ID" value="AET7Gv20607800"/>
</dbReference>
<evidence type="ECO:0000256" key="7">
    <source>
        <dbReference type="ARBA" id="ARBA00022833"/>
    </source>
</evidence>
<dbReference type="Gramene" id="AET7Gv20607800.1">
    <property type="protein sequence ID" value="AET7Gv20607800.1"/>
    <property type="gene ID" value="AET7Gv20607800"/>
</dbReference>
<evidence type="ECO:0000256" key="1">
    <source>
        <dbReference type="ARBA" id="ARBA00000900"/>
    </source>
</evidence>
<evidence type="ECO:0000256" key="8">
    <source>
        <dbReference type="PROSITE-ProRule" id="PRU00175"/>
    </source>
</evidence>
<dbReference type="PANTHER" id="PTHR15710:SF171">
    <property type="entry name" value="RING-TYPE DOMAIN-CONTAINING PROTEIN"/>
    <property type="match status" value="1"/>
</dbReference>
<dbReference type="Pfam" id="PF13639">
    <property type="entry name" value="zf-RING_2"/>
    <property type="match status" value="1"/>
</dbReference>
<evidence type="ECO:0000313" key="11">
    <source>
        <dbReference type="Proteomes" id="UP000015105"/>
    </source>
</evidence>
<dbReference type="PANTHER" id="PTHR15710">
    <property type="entry name" value="E3 UBIQUITIN-PROTEIN LIGASE PRAJA"/>
    <property type="match status" value="1"/>
</dbReference>
<dbReference type="PROSITE" id="PS50089">
    <property type="entry name" value="ZF_RING_2"/>
    <property type="match status" value="1"/>
</dbReference>
<keyword evidence="3" id="KW-0808">Transferase</keyword>
<dbReference type="GO" id="GO:0005737">
    <property type="term" value="C:cytoplasm"/>
    <property type="evidence" value="ECO:0007669"/>
    <property type="project" value="TreeGrafter"/>
</dbReference>
<organism evidence="10 11">
    <name type="scientific">Aegilops tauschii subsp. strangulata</name>
    <name type="common">Goatgrass</name>
    <dbReference type="NCBI Taxonomy" id="200361"/>
    <lineage>
        <taxon>Eukaryota</taxon>
        <taxon>Viridiplantae</taxon>
        <taxon>Streptophyta</taxon>
        <taxon>Embryophyta</taxon>
        <taxon>Tracheophyta</taxon>
        <taxon>Spermatophyta</taxon>
        <taxon>Magnoliopsida</taxon>
        <taxon>Liliopsida</taxon>
        <taxon>Poales</taxon>
        <taxon>Poaceae</taxon>
        <taxon>BOP clade</taxon>
        <taxon>Pooideae</taxon>
        <taxon>Triticodae</taxon>
        <taxon>Triticeae</taxon>
        <taxon>Triticinae</taxon>
        <taxon>Aegilops</taxon>
    </lineage>
</organism>
<evidence type="ECO:0000256" key="6">
    <source>
        <dbReference type="ARBA" id="ARBA00022786"/>
    </source>
</evidence>
<dbReference type="FunFam" id="3.30.40.10:FF:000022">
    <property type="entry name" value="E3 ubiquitin-protein ligase RING1-like"/>
    <property type="match status" value="1"/>
</dbReference>
<keyword evidence="5 8" id="KW-0863">Zinc-finger</keyword>
<dbReference type="Gene3D" id="3.30.40.10">
    <property type="entry name" value="Zinc/RING finger domain, C3HC4 (zinc finger)"/>
    <property type="match status" value="1"/>
</dbReference>
<evidence type="ECO:0000256" key="5">
    <source>
        <dbReference type="ARBA" id="ARBA00022771"/>
    </source>
</evidence>
<proteinExistence type="predicted"/>
<evidence type="ECO:0000313" key="10">
    <source>
        <dbReference type="EnsemblPlants" id="AET7Gv20607800.1"/>
    </source>
</evidence>
<reference evidence="11" key="2">
    <citation type="journal article" date="2017" name="Nat. Plants">
        <title>The Aegilops tauschii genome reveals multiple impacts of transposons.</title>
        <authorList>
            <person name="Zhao G."/>
            <person name="Zou C."/>
            <person name="Li K."/>
            <person name="Wang K."/>
            <person name="Li T."/>
            <person name="Gao L."/>
            <person name="Zhang X."/>
            <person name="Wang H."/>
            <person name="Yang Z."/>
            <person name="Liu X."/>
            <person name="Jiang W."/>
            <person name="Mao L."/>
            <person name="Kong X."/>
            <person name="Jiao Y."/>
            <person name="Jia J."/>
        </authorList>
    </citation>
    <scope>NUCLEOTIDE SEQUENCE [LARGE SCALE GENOMIC DNA]</scope>
    <source>
        <strain evidence="11">cv. AL8/78</strain>
    </source>
</reference>
<reference evidence="10" key="3">
    <citation type="journal article" date="2017" name="Nature">
        <title>Genome sequence of the progenitor of the wheat D genome Aegilops tauschii.</title>
        <authorList>
            <person name="Luo M.C."/>
            <person name="Gu Y.Q."/>
            <person name="Puiu D."/>
            <person name="Wang H."/>
            <person name="Twardziok S.O."/>
            <person name="Deal K.R."/>
            <person name="Huo N."/>
            <person name="Zhu T."/>
            <person name="Wang L."/>
            <person name="Wang Y."/>
            <person name="McGuire P.E."/>
            <person name="Liu S."/>
            <person name="Long H."/>
            <person name="Ramasamy R.K."/>
            <person name="Rodriguez J.C."/>
            <person name="Van S.L."/>
            <person name="Yuan L."/>
            <person name="Wang Z."/>
            <person name="Xia Z."/>
            <person name="Xiao L."/>
            <person name="Anderson O.D."/>
            <person name="Ouyang S."/>
            <person name="Liang Y."/>
            <person name="Zimin A.V."/>
            <person name="Pertea G."/>
            <person name="Qi P."/>
            <person name="Bennetzen J.L."/>
            <person name="Dai X."/>
            <person name="Dawson M.W."/>
            <person name="Muller H.G."/>
            <person name="Kugler K."/>
            <person name="Rivarola-Duarte L."/>
            <person name="Spannagl M."/>
            <person name="Mayer K.F.X."/>
            <person name="Lu F.H."/>
            <person name="Bevan M.W."/>
            <person name="Leroy P."/>
            <person name="Li P."/>
            <person name="You F.M."/>
            <person name="Sun Q."/>
            <person name="Liu Z."/>
            <person name="Lyons E."/>
            <person name="Wicker T."/>
            <person name="Salzberg S.L."/>
            <person name="Devos K.M."/>
            <person name="Dvorak J."/>
        </authorList>
    </citation>
    <scope>NUCLEOTIDE SEQUENCE [LARGE SCALE GENOMIC DNA]</scope>
    <source>
        <strain evidence="10">cv. AL8/78</strain>
    </source>
</reference>
<dbReference type="SMART" id="SM00184">
    <property type="entry name" value="RING"/>
    <property type="match status" value="1"/>
</dbReference>
<dbReference type="STRING" id="200361.A0A453RJV0"/>
<dbReference type="GO" id="GO:0008270">
    <property type="term" value="F:zinc ion binding"/>
    <property type="evidence" value="ECO:0007669"/>
    <property type="project" value="UniProtKB-KW"/>
</dbReference>
<comment type="catalytic activity">
    <reaction evidence="1">
        <text>S-ubiquitinyl-[E2 ubiquitin-conjugating enzyme]-L-cysteine + [acceptor protein]-L-lysine = [E2 ubiquitin-conjugating enzyme]-L-cysteine + N(6)-ubiquitinyl-[acceptor protein]-L-lysine.</text>
        <dbReference type="EC" id="2.3.2.27"/>
    </reaction>
</comment>
<dbReference type="Proteomes" id="UP000015105">
    <property type="component" value="Chromosome 7D"/>
</dbReference>